<dbReference type="InterPro" id="IPR057290">
    <property type="entry name" value="CHX17_C"/>
</dbReference>
<feature type="domain" description="Cation/H(+) antiporter central" evidence="12">
    <location>
        <begin position="485"/>
        <end position="621"/>
    </location>
</feature>
<name>A0A8B8KHG7_ABRPR</name>
<dbReference type="RefSeq" id="XP_027343262.1">
    <property type="nucleotide sequence ID" value="XM_027487461.1"/>
</dbReference>
<keyword evidence="8 10" id="KW-0472">Membrane</keyword>
<evidence type="ECO:0000256" key="6">
    <source>
        <dbReference type="ARBA" id="ARBA00022989"/>
    </source>
</evidence>
<dbReference type="InterPro" id="IPR006153">
    <property type="entry name" value="Cation/H_exchanger_TM"/>
</dbReference>
<dbReference type="InterPro" id="IPR057291">
    <property type="entry name" value="CHX17_2nd"/>
</dbReference>
<dbReference type="InterPro" id="IPR038770">
    <property type="entry name" value="Na+/solute_symporter_sf"/>
</dbReference>
<feature type="transmembrane region" description="Helical" evidence="10">
    <location>
        <begin position="95"/>
        <end position="112"/>
    </location>
</feature>
<feature type="transmembrane region" description="Helical" evidence="10">
    <location>
        <begin position="30"/>
        <end position="51"/>
    </location>
</feature>
<feature type="transmembrane region" description="Helical" evidence="10">
    <location>
        <begin position="124"/>
        <end position="146"/>
    </location>
</feature>
<dbReference type="Pfam" id="PF23259">
    <property type="entry name" value="CHX17_C"/>
    <property type="match status" value="1"/>
</dbReference>
<evidence type="ECO:0000256" key="1">
    <source>
        <dbReference type="ARBA" id="ARBA00004141"/>
    </source>
</evidence>
<feature type="domain" description="Cation/H+ exchanger transmembrane" evidence="11">
    <location>
        <begin position="42"/>
        <end position="425"/>
    </location>
</feature>
<dbReference type="GeneID" id="113855833"/>
<proteinExistence type="inferred from homology"/>
<evidence type="ECO:0000313" key="15">
    <source>
        <dbReference type="RefSeq" id="XP_027343262.1"/>
    </source>
</evidence>
<keyword evidence="7" id="KW-0406">Ion transport</keyword>
<dbReference type="GO" id="GO:0016020">
    <property type="term" value="C:membrane"/>
    <property type="evidence" value="ECO:0007669"/>
    <property type="project" value="UniProtKB-SubCell"/>
</dbReference>
<evidence type="ECO:0000259" key="11">
    <source>
        <dbReference type="Pfam" id="PF00999"/>
    </source>
</evidence>
<keyword evidence="5" id="KW-0630">Potassium</keyword>
<keyword evidence="4 10" id="KW-0812">Transmembrane</keyword>
<feature type="transmembrane region" description="Helical" evidence="10">
    <location>
        <begin position="227"/>
        <end position="246"/>
    </location>
</feature>
<evidence type="ECO:0000256" key="8">
    <source>
        <dbReference type="ARBA" id="ARBA00023136"/>
    </source>
</evidence>
<dbReference type="InterPro" id="IPR050794">
    <property type="entry name" value="CPA2_transporter"/>
</dbReference>
<feature type="transmembrane region" description="Helical" evidence="10">
    <location>
        <begin position="408"/>
        <end position="430"/>
    </location>
</feature>
<dbReference type="Gene3D" id="1.20.1530.20">
    <property type="match status" value="1"/>
</dbReference>
<comment type="subcellular location">
    <subcellularLocation>
        <location evidence="1">Membrane</location>
        <topology evidence="1">Multi-pass membrane protein</topology>
    </subcellularLocation>
</comment>
<gene>
    <name evidence="15" type="primary">LOC113855833</name>
</gene>
<evidence type="ECO:0000259" key="13">
    <source>
        <dbReference type="Pfam" id="PF23259"/>
    </source>
</evidence>
<keyword evidence="14" id="KW-1185">Reference proteome</keyword>
<protein>
    <submittedName>
        <fullName evidence="15">Cation/H(+) antiporter 15-like</fullName>
    </submittedName>
</protein>
<evidence type="ECO:0000256" key="4">
    <source>
        <dbReference type="ARBA" id="ARBA00022692"/>
    </source>
</evidence>
<sequence length="813" mass="89949">MAMQQPACYNVSVVNPGGAWQTDNVLRSELPILAFQIAFSIVFSRLFFFIYKPLHQPRLISQISVGFLMTPLLLGRYASLYGLVFPVRGVLNIEVLSHIGLIYYAFLSGLETNLNTILHVKKKAACIAIAGIIFPMMMAPGLYALHRKFYHSENPILRLEESTSSAYLLWTLILTVTGFPVLAHTLSELKLLYTGLGKVALTAAMISDTYGWFLFTILVPFAINGKVAVYSVLSTIIFIVVCIVAVRPIIGRVIDRKTDRDEWDDNQLLFVMMGVLACSYITDILGTHGIVGAFVYGLILPHGRFSDTVMSVSDDFVGGFLAPLFFIGTGMRLAVVTLFLGGHWHMTLLIVILLFVPKILSTIFATFFFGMRTRDGLALGLLLNTKGAMALVMLNIAWDRTIFSPPTYAVIASAVILMTVIVSPVINAIYKPRKIFEQNKLKTIQKLRVDAELRIVACVHSNRQAMSMISIIESFNATRLSPIHVFALYLVELTGRAAALLASHIEQPSVQPGLQTLTRSQQELENISSTFGAFGDVYDAVRIEIINVVSSYATINEDIYNLANDKRSSLILVPFHKHYSSQGTLELTSAVYKDINQRVMQRAPCSVGIFVDRDLGSVPKVNMRIVMIFVGGPDDREALAVAWRMAGHTGIRLSVVRILLFDEAAEVDTSIHEEAQGILSAVMDNEKQQELDDEYMNLFRLTAVNNEDSITYSEIDVHVGEDIPAVLHELEKFGCDLYVVGQGNCRNFKVFSNLLDWCDCLELGVIGDILASNNFGSRASVLVVQQYGHGGMHLGRLGGTNNDGFDSLVVKTQ</sequence>
<keyword evidence="2" id="KW-0813">Transport</keyword>
<dbReference type="GO" id="GO:1902600">
    <property type="term" value="P:proton transmembrane transport"/>
    <property type="evidence" value="ECO:0007669"/>
    <property type="project" value="InterPro"/>
</dbReference>
<feature type="transmembrane region" description="Helical" evidence="10">
    <location>
        <begin position="320"/>
        <end position="341"/>
    </location>
</feature>
<evidence type="ECO:0000256" key="5">
    <source>
        <dbReference type="ARBA" id="ARBA00022958"/>
    </source>
</evidence>
<dbReference type="Gene3D" id="3.40.50.12370">
    <property type="match status" value="1"/>
</dbReference>
<evidence type="ECO:0000256" key="10">
    <source>
        <dbReference type="SAM" id="Phobius"/>
    </source>
</evidence>
<dbReference type="PANTHER" id="PTHR32468:SF110">
    <property type="entry name" value="CATION_H+ EXCHANGER 3"/>
    <property type="match status" value="1"/>
</dbReference>
<reference evidence="15" key="2">
    <citation type="submission" date="2025-08" db="UniProtKB">
        <authorList>
            <consortium name="RefSeq"/>
        </authorList>
    </citation>
    <scope>IDENTIFICATION</scope>
    <source>
        <tissue evidence="15">Young leaves</tissue>
    </source>
</reference>
<feature type="transmembrane region" description="Helical" evidence="10">
    <location>
        <begin position="267"/>
        <end position="300"/>
    </location>
</feature>
<feature type="transmembrane region" description="Helical" evidence="10">
    <location>
        <begin position="348"/>
        <end position="371"/>
    </location>
</feature>
<dbReference type="GO" id="GO:0015297">
    <property type="term" value="F:antiporter activity"/>
    <property type="evidence" value="ECO:0007669"/>
    <property type="project" value="InterPro"/>
</dbReference>
<comment type="similarity">
    <text evidence="9">Belongs to the monovalent cation:proton antiporter 2 (CPA2) transporter (TC 2.A.37) family. CHX (TC 2.A.37.4) subfamily.</text>
</comment>
<dbReference type="OrthoDB" id="2687058at2759"/>
<evidence type="ECO:0000256" key="9">
    <source>
        <dbReference type="ARBA" id="ARBA00038341"/>
    </source>
</evidence>
<evidence type="ECO:0000256" key="7">
    <source>
        <dbReference type="ARBA" id="ARBA00023065"/>
    </source>
</evidence>
<feature type="transmembrane region" description="Helical" evidence="10">
    <location>
        <begin position="166"/>
        <end position="187"/>
    </location>
</feature>
<evidence type="ECO:0000259" key="12">
    <source>
        <dbReference type="Pfam" id="PF23256"/>
    </source>
</evidence>
<dbReference type="GO" id="GO:0006813">
    <property type="term" value="P:potassium ion transport"/>
    <property type="evidence" value="ECO:0007669"/>
    <property type="project" value="UniProtKB-KW"/>
</dbReference>
<dbReference type="GO" id="GO:0012505">
    <property type="term" value="C:endomembrane system"/>
    <property type="evidence" value="ECO:0007669"/>
    <property type="project" value="TreeGrafter"/>
</dbReference>
<dbReference type="Proteomes" id="UP000694853">
    <property type="component" value="Unplaced"/>
</dbReference>
<dbReference type="GO" id="GO:0006885">
    <property type="term" value="P:regulation of pH"/>
    <property type="evidence" value="ECO:0007669"/>
    <property type="project" value="TreeGrafter"/>
</dbReference>
<accession>A0A8B8KHG7</accession>
<dbReference type="Pfam" id="PF00999">
    <property type="entry name" value="Na_H_Exchanger"/>
    <property type="match status" value="1"/>
</dbReference>
<reference evidence="14" key="1">
    <citation type="journal article" date="2019" name="Toxins">
        <title>Detection of Abrin-Like and Prepropulchellin-Like Toxin Genes and Transcripts Using Whole Genome Sequencing and Full-Length Transcript Sequencing of Abrus precatorius.</title>
        <authorList>
            <person name="Hovde B.T."/>
            <person name="Daligault H.E."/>
            <person name="Hanschen E.R."/>
            <person name="Kunde Y.A."/>
            <person name="Johnson M.B."/>
            <person name="Starkenburg S.R."/>
            <person name="Johnson S.L."/>
        </authorList>
    </citation>
    <scope>NUCLEOTIDE SEQUENCE [LARGE SCALE GENOMIC DNA]</scope>
</reference>
<organism evidence="14 15">
    <name type="scientific">Abrus precatorius</name>
    <name type="common">Indian licorice</name>
    <name type="synonym">Glycine abrus</name>
    <dbReference type="NCBI Taxonomy" id="3816"/>
    <lineage>
        <taxon>Eukaryota</taxon>
        <taxon>Viridiplantae</taxon>
        <taxon>Streptophyta</taxon>
        <taxon>Embryophyta</taxon>
        <taxon>Tracheophyta</taxon>
        <taxon>Spermatophyta</taxon>
        <taxon>Magnoliopsida</taxon>
        <taxon>eudicotyledons</taxon>
        <taxon>Gunneridae</taxon>
        <taxon>Pentapetalae</taxon>
        <taxon>rosids</taxon>
        <taxon>fabids</taxon>
        <taxon>Fabales</taxon>
        <taxon>Fabaceae</taxon>
        <taxon>Papilionoideae</taxon>
        <taxon>50 kb inversion clade</taxon>
        <taxon>NPAAA clade</taxon>
        <taxon>indigoferoid/millettioid clade</taxon>
        <taxon>Abreae</taxon>
        <taxon>Abrus</taxon>
    </lineage>
</organism>
<evidence type="ECO:0000313" key="14">
    <source>
        <dbReference type="Proteomes" id="UP000694853"/>
    </source>
</evidence>
<dbReference type="KEGG" id="aprc:113855833"/>
<dbReference type="AlphaFoldDB" id="A0A8B8KHG7"/>
<keyword evidence="6 10" id="KW-1133">Transmembrane helix</keyword>
<feature type="transmembrane region" description="Helical" evidence="10">
    <location>
        <begin position="377"/>
        <end position="396"/>
    </location>
</feature>
<feature type="domain" description="Cation/H(+) antiporter C-terminal" evidence="13">
    <location>
        <begin position="625"/>
        <end position="788"/>
    </location>
</feature>
<feature type="transmembrane region" description="Helical" evidence="10">
    <location>
        <begin position="63"/>
        <end position="83"/>
    </location>
</feature>
<dbReference type="Pfam" id="PF23256">
    <property type="entry name" value="CHX17_2nd"/>
    <property type="match status" value="1"/>
</dbReference>
<evidence type="ECO:0000256" key="2">
    <source>
        <dbReference type="ARBA" id="ARBA00022448"/>
    </source>
</evidence>
<dbReference type="PANTHER" id="PTHR32468">
    <property type="entry name" value="CATION/H + ANTIPORTER"/>
    <property type="match status" value="1"/>
</dbReference>
<feature type="transmembrane region" description="Helical" evidence="10">
    <location>
        <begin position="199"/>
        <end position="221"/>
    </location>
</feature>
<evidence type="ECO:0000256" key="3">
    <source>
        <dbReference type="ARBA" id="ARBA00022538"/>
    </source>
</evidence>
<keyword evidence="3" id="KW-0633">Potassium transport</keyword>